<evidence type="ECO:0000256" key="3">
    <source>
        <dbReference type="SAM" id="MobiDB-lite"/>
    </source>
</evidence>
<reference evidence="5 6" key="1">
    <citation type="journal article" date="2011" name="BMC Genomics">
        <title>Genomic insights into an obligate epibiotic bacterial predator: Micavibrio aeruginosavorus ARL-13.</title>
        <authorList>
            <person name="Wang Z."/>
            <person name="Kadouri D."/>
            <person name="Wu M."/>
        </authorList>
    </citation>
    <scope>NUCLEOTIDE SEQUENCE [LARGE SCALE GENOMIC DNA]</scope>
    <source>
        <strain evidence="5 6">ARL-13</strain>
    </source>
</reference>
<name>G2KRD4_MICAA</name>
<keyword evidence="6" id="KW-1185">Reference proteome</keyword>
<dbReference type="PANTHER" id="PTHR43877:SF2">
    <property type="entry name" value="AMINOALKYLPHOSPHONATE N-ACETYLTRANSFERASE-RELATED"/>
    <property type="match status" value="1"/>
</dbReference>
<evidence type="ECO:0000256" key="2">
    <source>
        <dbReference type="ARBA" id="ARBA00023315"/>
    </source>
</evidence>
<evidence type="ECO:0000313" key="5">
    <source>
        <dbReference type="EMBL" id="AEP09181.1"/>
    </source>
</evidence>
<dbReference type="HOGENOM" id="CLU_1271076_0_0_5"/>
<dbReference type="InterPro" id="IPR016181">
    <property type="entry name" value="Acyl_CoA_acyltransferase"/>
</dbReference>
<accession>G2KRD4</accession>
<protein>
    <submittedName>
        <fullName evidence="5">Acetyltransferase family protein</fullName>
    </submittedName>
</protein>
<evidence type="ECO:0000256" key="1">
    <source>
        <dbReference type="ARBA" id="ARBA00022679"/>
    </source>
</evidence>
<dbReference type="Proteomes" id="UP000009286">
    <property type="component" value="Chromosome"/>
</dbReference>
<sequence length="217" mass="24151">MSKKTTTRKAAPAKKATTTKKAAPKKDTKKAKASTLTRKGKQPLTPAKKTTSAQRNAAAKAAKKKANGKNPRMVVREARSDADYHRAYPIIHQLFPHLDMQTYARRVFVARATGYRMFVAQIGGEVVGVIGIMPNHNIHDGFVTYIEHVVVEASHRGQGYGAQLIKFAESRAMEEGCKLLELDTDIGAEDAERLYQRNGFYRSGSYYSKNIDLYKDS</sequence>
<dbReference type="CDD" id="cd04301">
    <property type="entry name" value="NAT_SF"/>
    <property type="match status" value="1"/>
</dbReference>
<evidence type="ECO:0000259" key="4">
    <source>
        <dbReference type="PROSITE" id="PS51186"/>
    </source>
</evidence>
<feature type="region of interest" description="Disordered" evidence="3">
    <location>
        <begin position="1"/>
        <end position="73"/>
    </location>
</feature>
<organism evidence="5 6">
    <name type="scientific">Micavibrio aeruginosavorus (strain ARL-13)</name>
    <dbReference type="NCBI Taxonomy" id="856793"/>
    <lineage>
        <taxon>Bacteria</taxon>
        <taxon>Pseudomonadati</taxon>
        <taxon>Bdellovibrionota</taxon>
        <taxon>Bdellovibrionia</taxon>
        <taxon>Bdellovibrionales</taxon>
        <taxon>Pseudobdellovibrionaceae</taxon>
        <taxon>Micavibrio</taxon>
    </lineage>
</organism>
<dbReference type="STRING" id="856793.MICA_848"/>
<gene>
    <name evidence="5" type="ordered locus">MICA_848</name>
</gene>
<feature type="compositionally biased region" description="Low complexity" evidence="3">
    <location>
        <begin position="8"/>
        <end position="21"/>
    </location>
</feature>
<dbReference type="RefSeq" id="WP_014102404.1">
    <property type="nucleotide sequence ID" value="NC_016026.1"/>
</dbReference>
<dbReference type="InterPro" id="IPR050832">
    <property type="entry name" value="Bact_Acetyltransf"/>
</dbReference>
<dbReference type="InterPro" id="IPR000182">
    <property type="entry name" value="GNAT_dom"/>
</dbReference>
<evidence type="ECO:0000313" key="6">
    <source>
        <dbReference type="Proteomes" id="UP000009286"/>
    </source>
</evidence>
<dbReference type="PANTHER" id="PTHR43877">
    <property type="entry name" value="AMINOALKYLPHOSPHONATE N-ACETYLTRANSFERASE-RELATED-RELATED"/>
    <property type="match status" value="1"/>
</dbReference>
<dbReference type="KEGG" id="mai:MICA_848"/>
<keyword evidence="1 5" id="KW-0808">Transferase</keyword>
<dbReference type="SUPFAM" id="SSF55729">
    <property type="entry name" value="Acyl-CoA N-acyltransferases (Nat)"/>
    <property type="match status" value="1"/>
</dbReference>
<dbReference type="EMBL" id="CP002382">
    <property type="protein sequence ID" value="AEP09181.1"/>
    <property type="molecule type" value="Genomic_DNA"/>
</dbReference>
<dbReference type="Gene3D" id="3.40.630.30">
    <property type="match status" value="1"/>
</dbReference>
<dbReference type="eggNOG" id="COG0456">
    <property type="taxonomic scope" value="Bacteria"/>
</dbReference>
<keyword evidence="2" id="KW-0012">Acyltransferase</keyword>
<dbReference type="OrthoDB" id="9805924at2"/>
<dbReference type="Pfam" id="PF00583">
    <property type="entry name" value="Acetyltransf_1"/>
    <property type="match status" value="1"/>
</dbReference>
<proteinExistence type="predicted"/>
<dbReference type="AlphaFoldDB" id="G2KRD4"/>
<feature type="domain" description="N-acetyltransferase" evidence="4">
    <location>
        <begin position="73"/>
        <end position="217"/>
    </location>
</feature>
<dbReference type="PROSITE" id="PS51186">
    <property type="entry name" value="GNAT"/>
    <property type="match status" value="1"/>
</dbReference>
<dbReference type="GO" id="GO:0016747">
    <property type="term" value="F:acyltransferase activity, transferring groups other than amino-acyl groups"/>
    <property type="evidence" value="ECO:0007669"/>
    <property type="project" value="InterPro"/>
</dbReference>